<protein>
    <submittedName>
        <fullName evidence="1">Uncharacterized protein</fullName>
    </submittedName>
</protein>
<organism evidence="1 2">
    <name type="scientific">Tilletia horrida</name>
    <dbReference type="NCBI Taxonomy" id="155126"/>
    <lineage>
        <taxon>Eukaryota</taxon>
        <taxon>Fungi</taxon>
        <taxon>Dikarya</taxon>
        <taxon>Basidiomycota</taxon>
        <taxon>Ustilaginomycotina</taxon>
        <taxon>Exobasidiomycetes</taxon>
        <taxon>Tilletiales</taxon>
        <taxon>Tilletiaceae</taxon>
        <taxon>Tilletia</taxon>
    </lineage>
</organism>
<dbReference type="EMBL" id="JAPDMZ010000202">
    <property type="protein sequence ID" value="KAK0546215.1"/>
    <property type="molecule type" value="Genomic_DNA"/>
</dbReference>
<name>A0AAN6GKZ9_9BASI</name>
<sequence length="247" mass="26797">MVPIPWFAAVNIPRAVAPRVTTVSAAPASLAPAPSPSTTAPAKLTRTVPRASADRSVVGDACYYDKECSGSQVCGPNSTCYVPGYRTLYPQDTCSYNYQCKNNRCVAGLKGSDQDDNQYEYGSYGAYELDRKRCDYNSLGEKGCRDYRDCTVGICRSNKCQLGFSGLDLCMKNQHCAGLCTSEGVCRDLPVNGTVADRQACTTSAQCNPATGDDCEIGWIGRPFPADRSQIHYVYDTICQYPGTDIE</sequence>
<evidence type="ECO:0000313" key="2">
    <source>
        <dbReference type="Proteomes" id="UP001176517"/>
    </source>
</evidence>
<comment type="caution">
    <text evidence="1">The sequence shown here is derived from an EMBL/GenBank/DDBJ whole genome shotgun (WGS) entry which is preliminary data.</text>
</comment>
<dbReference type="AlphaFoldDB" id="A0AAN6GKZ9"/>
<gene>
    <name evidence="1" type="ORF">OC846_005373</name>
</gene>
<evidence type="ECO:0000313" key="1">
    <source>
        <dbReference type="EMBL" id="KAK0546215.1"/>
    </source>
</evidence>
<proteinExistence type="predicted"/>
<dbReference type="Proteomes" id="UP001176517">
    <property type="component" value="Unassembled WGS sequence"/>
</dbReference>
<keyword evidence="2" id="KW-1185">Reference proteome</keyword>
<reference evidence="1" key="1">
    <citation type="journal article" date="2023" name="PhytoFront">
        <title>Draft Genome Resources of Seven Strains of Tilletia horrida, Causal Agent of Kernel Smut of Rice.</title>
        <authorList>
            <person name="Khanal S."/>
            <person name="Antony Babu S."/>
            <person name="Zhou X.G."/>
        </authorList>
    </citation>
    <scope>NUCLEOTIDE SEQUENCE</scope>
    <source>
        <strain evidence="1">TX6</strain>
    </source>
</reference>
<accession>A0AAN6GKZ9</accession>